<proteinExistence type="predicted"/>
<name>A0A165KKH5_EXIGL</name>
<dbReference type="Proteomes" id="UP000077266">
    <property type="component" value="Unassembled WGS sequence"/>
</dbReference>
<evidence type="ECO:0000313" key="3">
    <source>
        <dbReference type="Proteomes" id="UP000077266"/>
    </source>
</evidence>
<dbReference type="EMBL" id="KV425942">
    <property type="protein sequence ID" value="KZV96482.1"/>
    <property type="molecule type" value="Genomic_DNA"/>
</dbReference>
<keyword evidence="3" id="KW-1185">Reference proteome</keyword>
<gene>
    <name evidence="2" type="ORF">EXIGLDRAFT_424417</name>
</gene>
<feature type="compositionally biased region" description="Low complexity" evidence="1">
    <location>
        <begin position="95"/>
        <end position="106"/>
    </location>
</feature>
<reference evidence="2 3" key="1">
    <citation type="journal article" date="2016" name="Mol. Biol. Evol.">
        <title>Comparative Genomics of Early-Diverging Mushroom-Forming Fungi Provides Insights into the Origins of Lignocellulose Decay Capabilities.</title>
        <authorList>
            <person name="Nagy L.G."/>
            <person name="Riley R."/>
            <person name="Tritt A."/>
            <person name="Adam C."/>
            <person name="Daum C."/>
            <person name="Floudas D."/>
            <person name="Sun H."/>
            <person name="Yadav J.S."/>
            <person name="Pangilinan J."/>
            <person name="Larsson K.H."/>
            <person name="Matsuura K."/>
            <person name="Barry K."/>
            <person name="Labutti K."/>
            <person name="Kuo R."/>
            <person name="Ohm R.A."/>
            <person name="Bhattacharya S.S."/>
            <person name="Shirouzu T."/>
            <person name="Yoshinaga Y."/>
            <person name="Martin F.M."/>
            <person name="Grigoriev I.V."/>
            <person name="Hibbett D.S."/>
        </authorList>
    </citation>
    <scope>NUCLEOTIDE SEQUENCE [LARGE SCALE GENOMIC DNA]</scope>
    <source>
        <strain evidence="2 3">HHB12029</strain>
    </source>
</reference>
<dbReference type="InParanoid" id="A0A165KKH5"/>
<feature type="region of interest" description="Disordered" evidence="1">
    <location>
        <begin position="173"/>
        <end position="205"/>
    </location>
</feature>
<sequence length="267" mass="28820">MAGATCSVLHSASCGRLPTRPQARLSELAYFPHSPVGSCIYCGTMARVCPPLMPVLPIIIRLLHHWPLLPRTVARTLPPRDLPSAFDPCVEAGPSASFRSSSQRSRVAQLPSRTSSTGSMNRPLWTRFTVALDFCSCFSLWIMPKASARRVVDIELLLWDPMPARRAITALATSAASRTRKRSTRGATARRVAKRHASHPSHDSQIRACGARAQGRPTRNVAGSSGFARPVRFVGIPTGAGRFGATAATGETPYHHQEGLVPGVQVL</sequence>
<dbReference type="AlphaFoldDB" id="A0A165KKH5"/>
<organism evidence="2 3">
    <name type="scientific">Exidia glandulosa HHB12029</name>
    <dbReference type="NCBI Taxonomy" id="1314781"/>
    <lineage>
        <taxon>Eukaryota</taxon>
        <taxon>Fungi</taxon>
        <taxon>Dikarya</taxon>
        <taxon>Basidiomycota</taxon>
        <taxon>Agaricomycotina</taxon>
        <taxon>Agaricomycetes</taxon>
        <taxon>Auriculariales</taxon>
        <taxon>Exidiaceae</taxon>
        <taxon>Exidia</taxon>
    </lineage>
</organism>
<evidence type="ECO:0000313" key="2">
    <source>
        <dbReference type="EMBL" id="KZV96482.1"/>
    </source>
</evidence>
<accession>A0A165KKH5</accession>
<evidence type="ECO:0000256" key="1">
    <source>
        <dbReference type="SAM" id="MobiDB-lite"/>
    </source>
</evidence>
<protein>
    <submittedName>
        <fullName evidence="2">Uncharacterized protein</fullName>
    </submittedName>
</protein>
<feature type="region of interest" description="Disordered" evidence="1">
    <location>
        <begin position="94"/>
        <end position="118"/>
    </location>
</feature>